<dbReference type="GO" id="GO:0003677">
    <property type="term" value="F:DNA binding"/>
    <property type="evidence" value="ECO:0007669"/>
    <property type="project" value="InterPro"/>
</dbReference>
<dbReference type="InterPro" id="IPR036397">
    <property type="entry name" value="RNaseH_sf"/>
</dbReference>
<dbReference type="EMBL" id="CAWUFR010000274">
    <property type="protein sequence ID" value="CAK6974847.1"/>
    <property type="molecule type" value="Genomic_DNA"/>
</dbReference>
<dbReference type="Pfam" id="PF01498">
    <property type="entry name" value="HTH_Tnp_Tc3_2"/>
    <property type="match status" value="1"/>
</dbReference>
<comment type="caution">
    <text evidence="3">The sequence shown here is derived from an EMBL/GenBank/DDBJ whole genome shotgun (WGS) entry which is preliminary data.</text>
</comment>
<gene>
    <name evidence="3" type="ORF">FSCOSCO3_A034056</name>
</gene>
<feature type="domain" description="Tc1-like transposase DDE" evidence="2">
    <location>
        <begin position="69"/>
        <end position="214"/>
    </location>
</feature>
<accession>A0AAV1PSJ4</accession>
<dbReference type="PANTHER" id="PTHR23022:SF135">
    <property type="entry name" value="SI:DKEY-77F5.3"/>
    <property type="match status" value="1"/>
</dbReference>
<organism evidence="3 4">
    <name type="scientific">Scomber scombrus</name>
    <name type="common">Atlantic mackerel</name>
    <name type="synonym">Scomber vernalis</name>
    <dbReference type="NCBI Taxonomy" id="13677"/>
    <lineage>
        <taxon>Eukaryota</taxon>
        <taxon>Metazoa</taxon>
        <taxon>Chordata</taxon>
        <taxon>Craniata</taxon>
        <taxon>Vertebrata</taxon>
        <taxon>Euteleostomi</taxon>
        <taxon>Actinopterygii</taxon>
        <taxon>Neopterygii</taxon>
        <taxon>Teleostei</taxon>
        <taxon>Neoteleostei</taxon>
        <taxon>Acanthomorphata</taxon>
        <taxon>Pelagiaria</taxon>
        <taxon>Scombriformes</taxon>
        <taxon>Scombridae</taxon>
        <taxon>Scomber</taxon>
    </lineage>
</organism>
<evidence type="ECO:0000313" key="4">
    <source>
        <dbReference type="Proteomes" id="UP001314229"/>
    </source>
</evidence>
<sequence length="247" mass="28803">MPVSRLRRLWRRHHGINVSRQTVNRRLLQHGYRARRMTKCPRLIVQHRVARLRWAREHKRLQLGHWRHVIFTDESRYILNHTDGRQRVRRLGGENLWDDCIQETTQAGGGSVMVWAGIHYGGKTPLVVLDGNVNAVVYRDILENHCLPHARRVYGNNFCLQDDNARPHRAAAVREYLDAEGVQQMPWPACSPDMNPIEHAWDALGRSINERDNIPQTLQELAQALTEEWDALPTDNIYKLVDSMPRI</sequence>
<dbReference type="InterPro" id="IPR002492">
    <property type="entry name" value="Transposase_Tc1-like"/>
</dbReference>
<evidence type="ECO:0000259" key="1">
    <source>
        <dbReference type="Pfam" id="PF01498"/>
    </source>
</evidence>
<evidence type="ECO:0008006" key="5">
    <source>
        <dbReference type="Google" id="ProtNLM"/>
    </source>
</evidence>
<evidence type="ECO:0000313" key="3">
    <source>
        <dbReference type="EMBL" id="CAK6974847.1"/>
    </source>
</evidence>
<feature type="domain" description="Transposase Tc1-like" evidence="1">
    <location>
        <begin position="8"/>
        <end position="59"/>
    </location>
</feature>
<evidence type="ECO:0000259" key="2">
    <source>
        <dbReference type="Pfam" id="PF13358"/>
    </source>
</evidence>
<dbReference type="InterPro" id="IPR038717">
    <property type="entry name" value="Tc1-like_DDE_dom"/>
</dbReference>
<keyword evidence="4" id="KW-1185">Reference proteome</keyword>
<dbReference type="GO" id="GO:0015074">
    <property type="term" value="P:DNA integration"/>
    <property type="evidence" value="ECO:0007669"/>
    <property type="project" value="InterPro"/>
</dbReference>
<name>A0AAV1PSJ4_SCOSC</name>
<dbReference type="InterPro" id="IPR052338">
    <property type="entry name" value="Transposase_5"/>
</dbReference>
<proteinExistence type="predicted"/>
<dbReference type="AlphaFoldDB" id="A0AAV1PSJ4"/>
<dbReference type="Proteomes" id="UP001314229">
    <property type="component" value="Unassembled WGS sequence"/>
</dbReference>
<dbReference type="Pfam" id="PF13358">
    <property type="entry name" value="DDE_3"/>
    <property type="match status" value="1"/>
</dbReference>
<reference evidence="3 4" key="1">
    <citation type="submission" date="2024-01" db="EMBL/GenBank/DDBJ databases">
        <authorList>
            <person name="Alioto T."/>
            <person name="Alioto T."/>
            <person name="Gomez Garrido J."/>
        </authorList>
    </citation>
    <scope>NUCLEOTIDE SEQUENCE [LARGE SCALE GENOMIC DNA]</scope>
</reference>
<dbReference type="GO" id="GO:0006313">
    <property type="term" value="P:DNA transposition"/>
    <property type="evidence" value="ECO:0007669"/>
    <property type="project" value="InterPro"/>
</dbReference>
<protein>
    <recommendedName>
        <fullName evidence="5">Transposase</fullName>
    </recommendedName>
</protein>
<dbReference type="PANTHER" id="PTHR23022">
    <property type="entry name" value="TRANSPOSABLE ELEMENT-RELATED"/>
    <property type="match status" value="1"/>
</dbReference>
<dbReference type="Gene3D" id="3.30.420.10">
    <property type="entry name" value="Ribonuclease H-like superfamily/Ribonuclease H"/>
    <property type="match status" value="1"/>
</dbReference>